<comment type="caution">
    <text evidence="2">The sequence shown here is derived from an EMBL/GenBank/DDBJ whole genome shotgun (WGS) entry which is preliminary data.</text>
</comment>
<accession>A0A2R9SSV4</accession>
<reference evidence="2 3" key="1">
    <citation type="journal article" date="2010" name="BMC Genomics">
        <title>Genome sequence of the pattern forming Paenibacillus vortex bacterium reveals potential for thriving in complex environments.</title>
        <authorList>
            <person name="Sirota-Madi A."/>
            <person name="Olender T."/>
            <person name="Helman Y."/>
            <person name="Ingham C."/>
            <person name="Brainis I."/>
            <person name="Roth D."/>
            <person name="Hagi E."/>
            <person name="Brodsky L."/>
            <person name="Leshkowitz D."/>
            <person name="Galatenko V."/>
            <person name="Nikolaev V."/>
            <person name="Mugasimangalam R.C."/>
            <person name="Bransburg-Zabary S."/>
            <person name="Gutnick D.L."/>
            <person name="Lancet D."/>
            <person name="Ben-Jacob E."/>
        </authorList>
    </citation>
    <scope>NUCLEOTIDE SEQUENCE [LARGE SCALE GENOMIC DNA]</scope>
    <source>
        <strain evidence="2 3">V453</strain>
    </source>
</reference>
<keyword evidence="1" id="KW-0812">Transmembrane</keyword>
<keyword evidence="1" id="KW-1133">Transmembrane helix</keyword>
<dbReference type="Proteomes" id="UP000003094">
    <property type="component" value="Unassembled WGS sequence"/>
</dbReference>
<evidence type="ECO:0000313" key="2">
    <source>
        <dbReference type="EMBL" id="EFU40460.1"/>
    </source>
</evidence>
<dbReference type="EMBL" id="ADHJ01000034">
    <property type="protein sequence ID" value="EFU40460.1"/>
    <property type="molecule type" value="Genomic_DNA"/>
</dbReference>
<sequence length="58" mass="6309">MAFGVMVVQIPIGMYSVGPIGGLYSVLSLWISSVIINQNKEKIAVSMKETLVVKQNLL</sequence>
<gene>
    <name evidence="2" type="ORF">PVOR_19309</name>
</gene>
<proteinExistence type="predicted"/>
<dbReference type="AlphaFoldDB" id="A0A2R9SSV4"/>
<organism evidence="2 3">
    <name type="scientific">Paenibacillus vortex V453</name>
    <dbReference type="NCBI Taxonomy" id="715225"/>
    <lineage>
        <taxon>Bacteria</taxon>
        <taxon>Bacillati</taxon>
        <taxon>Bacillota</taxon>
        <taxon>Bacilli</taxon>
        <taxon>Bacillales</taxon>
        <taxon>Paenibacillaceae</taxon>
        <taxon>Paenibacillus</taxon>
    </lineage>
</organism>
<protein>
    <submittedName>
        <fullName evidence="2">Uncharacterized protein</fullName>
    </submittedName>
</protein>
<name>A0A2R9SSV4_9BACL</name>
<dbReference type="KEGG" id="pvo:PVOR_19309"/>
<keyword evidence="1" id="KW-0472">Membrane</keyword>
<feature type="transmembrane region" description="Helical" evidence="1">
    <location>
        <begin position="12"/>
        <end position="36"/>
    </location>
</feature>
<evidence type="ECO:0000313" key="3">
    <source>
        <dbReference type="Proteomes" id="UP000003094"/>
    </source>
</evidence>
<keyword evidence="3" id="KW-1185">Reference proteome</keyword>
<evidence type="ECO:0000256" key="1">
    <source>
        <dbReference type="SAM" id="Phobius"/>
    </source>
</evidence>